<feature type="region of interest" description="Disordered" evidence="1">
    <location>
        <begin position="78"/>
        <end position="102"/>
    </location>
</feature>
<proteinExistence type="predicted"/>
<dbReference type="HOGENOM" id="CLU_146847_0_0_1"/>
<dbReference type="Proteomes" id="UP000016923">
    <property type="component" value="Unassembled WGS sequence"/>
</dbReference>
<dbReference type="VEuPathDB" id="FungiDB:F503_01242"/>
<dbReference type="AlphaFoldDB" id="S3C4L6"/>
<reference evidence="2 3" key="1">
    <citation type="journal article" date="2013" name="BMC Genomics">
        <title>The genome and transcriptome of the pine saprophyte Ophiostoma piceae, and a comparison with the bark beetle-associated pine pathogen Grosmannia clavigera.</title>
        <authorList>
            <person name="Haridas S."/>
            <person name="Wang Y."/>
            <person name="Lim L."/>
            <person name="Massoumi Alamouti S."/>
            <person name="Jackman S."/>
            <person name="Docking R."/>
            <person name="Robertson G."/>
            <person name="Birol I."/>
            <person name="Bohlmann J."/>
            <person name="Breuil C."/>
        </authorList>
    </citation>
    <scope>NUCLEOTIDE SEQUENCE [LARGE SCALE GENOMIC DNA]</scope>
    <source>
        <strain evidence="2 3">UAMH 11346</strain>
    </source>
</reference>
<name>S3C4L6_OPHP1</name>
<sequence>MPREGTRSQTGNATPRVFKPVDTAPVITRKKSAKVPKIKTKPVVAVKPTGVTKNKAPKKDGVITKAKATVKKVTKKVAQKTGAVKATKPKAATSPEPVPAAA</sequence>
<protein>
    <submittedName>
        <fullName evidence="2">Histone transcription regulator</fullName>
    </submittedName>
</protein>
<evidence type="ECO:0000313" key="2">
    <source>
        <dbReference type="EMBL" id="EPE08459.1"/>
    </source>
</evidence>
<evidence type="ECO:0000313" key="3">
    <source>
        <dbReference type="Proteomes" id="UP000016923"/>
    </source>
</evidence>
<accession>S3C4L6</accession>
<dbReference type="OrthoDB" id="3563733at2759"/>
<dbReference type="OMA" id="ATPRVFK"/>
<dbReference type="EMBL" id="KE148149">
    <property type="protein sequence ID" value="EPE08459.1"/>
    <property type="molecule type" value="Genomic_DNA"/>
</dbReference>
<keyword evidence="3" id="KW-1185">Reference proteome</keyword>
<feature type="region of interest" description="Disordered" evidence="1">
    <location>
        <begin position="1"/>
        <end position="22"/>
    </location>
</feature>
<organism evidence="2 3">
    <name type="scientific">Ophiostoma piceae (strain UAMH 11346)</name>
    <name type="common">Sap stain fungus</name>
    <dbReference type="NCBI Taxonomy" id="1262450"/>
    <lineage>
        <taxon>Eukaryota</taxon>
        <taxon>Fungi</taxon>
        <taxon>Dikarya</taxon>
        <taxon>Ascomycota</taxon>
        <taxon>Pezizomycotina</taxon>
        <taxon>Sordariomycetes</taxon>
        <taxon>Sordariomycetidae</taxon>
        <taxon>Ophiostomatales</taxon>
        <taxon>Ophiostomataceae</taxon>
        <taxon>Ophiostoma</taxon>
    </lineage>
</organism>
<evidence type="ECO:0000256" key="1">
    <source>
        <dbReference type="SAM" id="MobiDB-lite"/>
    </source>
</evidence>
<dbReference type="eggNOG" id="ENOG502RJUB">
    <property type="taxonomic scope" value="Eukaryota"/>
</dbReference>
<gene>
    <name evidence="2" type="ORF">F503_01242</name>
</gene>